<evidence type="ECO:0000313" key="1">
    <source>
        <dbReference type="EMBL" id="BBP89774.1"/>
    </source>
</evidence>
<accession>A0A5S9MC83</accession>
<evidence type="ECO:0000313" key="2">
    <source>
        <dbReference type="Proteomes" id="UP000464658"/>
    </source>
</evidence>
<proteinExistence type="predicted"/>
<protein>
    <submittedName>
        <fullName evidence="1">Uncharacterized protein</fullName>
    </submittedName>
</protein>
<organism evidence="1 2">
    <name type="scientific">Bacillus safensis</name>
    <dbReference type="NCBI Taxonomy" id="561879"/>
    <lineage>
        <taxon>Bacteria</taxon>
        <taxon>Bacillati</taxon>
        <taxon>Bacillota</taxon>
        <taxon>Bacilli</taxon>
        <taxon>Bacillales</taxon>
        <taxon>Bacillaceae</taxon>
        <taxon>Bacillus</taxon>
    </lineage>
</organism>
<dbReference type="EMBL" id="AP021906">
    <property type="protein sequence ID" value="BBP89774.1"/>
    <property type="molecule type" value="Genomic_DNA"/>
</dbReference>
<gene>
    <name evidence="1" type="ORF">BsIDN1_33920</name>
</gene>
<dbReference type="AlphaFoldDB" id="A0A5S9MC83"/>
<reference evidence="1 2" key="1">
    <citation type="submission" date="2019-12" db="EMBL/GenBank/DDBJ databases">
        <title>Full genome sequence of a Bacillus safensis strain isolated from commercially available natto in Indonesia.</title>
        <authorList>
            <person name="Yoshida M."/>
            <person name="Uomi M."/>
            <person name="Waturangi D."/>
            <person name="Ekaputri J.J."/>
            <person name="Setiamarga D.H.E."/>
        </authorList>
    </citation>
    <scope>NUCLEOTIDE SEQUENCE [LARGE SCALE GENOMIC DNA]</scope>
    <source>
        <strain evidence="1 2">IDN1</strain>
    </source>
</reference>
<name>A0A5S9MC83_BACIA</name>
<sequence length="75" mass="8227">MTITPMTNPITAVNIGNPATKSEANVKTKIKKAKTIPMISEIPPTSISENVTESPNSVWMPASLEIFMLFNTFLF</sequence>
<dbReference type="Proteomes" id="UP000464658">
    <property type="component" value="Chromosome"/>
</dbReference>